<evidence type="ECO:0000256" key="1">
    <source>
        <dbReference type="SAM" id="SignalP"/>
    </source>
</evidence>
<dbReference type="AlphaFoldDB" id="A0A4C1VV08"/>
<keyword evidence="3" id="KW-1185">Reference proteome</keyword>
<proteinExistence type="predicted"/>
<comment type="caution">
    <text evidence="2">The sequence shown here is derived from an EMBL/GenBank/DDBJ whole genome shotgun (WGS) entry which is preliminary data.</text>
</comment>
<name>A0A4C1VV08_EUMVA</name>
<reference evidence="2 3" key="1">
    <citation type="journal article" date="2019" name="Commun. Biol.">
        <title>The bagworm genome reveals a unique fibroin gene that provides high tensile strength.</title>
        <authorList>
            <person name="Kono N."/>
            <person name="Nakamura H."/>
            <person name="Ohtoshi R."/>
            <person name="Tomita M."/>
            <person name="Numata K."/>
            <person name="Arakawa K."/>
        </authorList>
    </citation>
    <scope>NUCLEOTIDE SEQUENCE [LARGE SCALE GENOMIC DNA]</scope>
</reference>
<sequence length="98" mass="10819">MYMELWSSIAAFGWLALVHGHGSGGDVEGVRYGPPTTTYTAAYINITYEDEHGEIYTETSDKTVRFYPASLNTRRSSDLYDALTSGKESILQSDVVVS</sequence>
<dbReference type="Proteomes" id="UP000299102">
    <property type="component" value="Unassembled WGS sequence"/>
</dbReference>
<feature type="chain" id="PRO_5020032599" evidence="1">
    <location>
        <begin position="21"/>
        <end position="98"/>
    </location>
</feature>
<evidence type="ECO:0000313" key="3">
    <source>
        <dbReference type="Proteomes" id="UP000299102"/>
    </source>
</evidence>
<dbReference type="OrthoDB" id="5357315at2759"/>
<evidence type="ECO:0000313" key="2">
    <source>
        <dbReference type="EMBL" id="GBP43046.1"/>
    </source>
</evidence>
<dbReference type="EMBL" id="BGZK01000429">
    <property type="protein sequence ID" value="GBP43046.1"/>
    <property type="molecule type" value="Genomic_DNA"/>
</dbReference>
<accession>A0A4C1VV08</accession>
<feature type="signal peptide" evidence="1">
    <location>
        <begin position="1"/>
        <end position="20"/>
    </location>
</feature>
<gene>
    <name evidence="2" type="ORF">EVAR_96305_1</name>
</gene>
<keyword evidence="1" id="KW-0732">Signal</keyword>
<protein>
    <submittedName>
        <fullName evidence="2">Uncharacterized protein</fullName>
    </submittedName>
</protein>
<organism evidence="2 3">
    <name type="scientific">Eumeta variegata</name>
    <name type="common">Bagworm moth</name>
    <name type="synonym">Eumeta japonica</name>
    <dbReference type="NCBI Taxonomy" id="151549"/>
    <lineage>
        <taxon>Eukaryota</taxon>
        <taxon>Metazoa</taxon>
        <taxon>Ecdysozoa</taxon>
        <taxon>Arthropoda</taxon>
        <taxon>Hexapoda</taxon>
        <taxon>Insecta</taxon>
        <taxon>Pterygota</taxon>
        <taxon>Neoptera</taxon>
        <taxon>Endopterygota</taxon>
        <taxon>Lepidoptera</taxon>
        <taxon>Glossata</taxon>
        <taxon>Ditrysia</taxon>
        <taxon>Tineoidea</taxon>
        <taxon>Psychidae</taxon>
        <taxon>Oiketicinae</taxon>
        <taxon>Eumeta</taxon>
    </lineage>
</organism>